<feature type="repeat" description="PPR" evidence="2">
    <location>
        <begin position="422"/>
        <end position="456"/>
    </location>
</feature>
<dbReference type="Proteomes" id="UP001420932">
    <property type="component" value="Unassembled WGS sequence"/>
</dbReference>
<feature type="repeat" description="PPR" evidence="2">
    <location>
        <begin position="218"/>
        <end position="252"/>
    </location>
</feature>
<dbReference type="Pfam" id="PF01535">
    <property type="entry name" value="PPR"/>
    <property type="match status" value="1"/>
</dbReference>
<dbReference type="InterPro" id="IPR046848">
    <property type="entry name" value="E_motif"/>
</dbReference>
<evidence type="ECO:0000256" key="1">
    <source>
        <dbReference type="ARBA" id="ARBA00022737"/>
    </source>
</evidence>
<evidence type="ECO:0000313" key="4">
    <source>
        <dbReference type="EMBL" id="KAK9164341.1"/>
    </source>
</evidence>
<dbReference type="PROSITE" id="PS51375">
    <property type="entry name" value="PPR"/>
    <property type="match status" value="4"/>
</dbReference>
<dbReference type="InterPro" id="IPR011990">
    <property type="entry name" value="TPR-like_helical_dom_sf"/>
</dbReference>
<proteinExistence type="predicted"/>
<feature type="repeat" description="PPR" evidence="2">
    <location>
        <begin position="117"/>
        <end position="151"/>
    </location>
</feature>
<sequence>MIRNQIPIALARFPPRQKKSLLHFKTLHRQTHFSTTELCEATNLNLLGVKTTLQSPSYASILQGLKALKPLHQVHAGIITSGLAQNIFLSNRLMNSYASCGVLTVAEVIFQSMPCKNVVSWTILISGFSKHELYLEAFEIFRKMMISGVLPNAVTLASVFPAFVHLGFVKIGRSLHGFLIRYGLEINLFVETSLIDMYSKFGRIGVARKQFDMMVEKNIVSWNAIISGYSYNRFGKEAVQLFKMMQRRGLMADSITIMSLLAACMEIVCQQIVGRIHNLIVKNGFSNDMLVNTALMETYVKHRCIDDAYQIFREELPMKDVVSWTSMLVGLSDVGYGKQALRIFDEMVGTSNITLDYVAFMGMLSCCSRSGALQRGKLIHSLTIKTGFGDDAFVGSATIDMYSNCGDLESAEKLFNILEEKDVVCWNAMIAGYGMKGRGDDAVALFFQMKCWGVQPDEATLVSILCACSHAGMVGQGIKIFDLAVKESCLVPTLQHYACLVDLLGRAGRHTWACKVHKNFELGAIISQKLFELDPDDAGYYVLLSNMYATAGNWEGVKVTRVSMKSKGLKKIPGLSTIEIGREVHTFMAGDKDHPEYPRIIEALKRLITKIEAAGYMLDTRLVFQDLPDDTKREIILHHSEKLAIAFGIMSTKPGTTIRIIKNLRICDDCHIASKFISKVEGREIILKDANRFHIFKDGICSCKDYWYTFALCLNPGDQCLSLTSMNSQLVVLLPKVDEITRPTTSGKFYPNDCKRKDTAEPVMEVLQSSLISGSVAESSGSKSEGGFMDCNVGMQLILDEVLNSSLSRYG</sequence>
<dbReference type="EMBL" id="JBBNAF010000002">
    <property type="protein sequence ID" value="KAK9164341.1"/>
    <property type="molecule type" value="Genomic_DNA"/>
</dbReference>
<reference evidence="4 5" key="1">
    <citation type="submission" date="2024-01" db="EMBL/GenBank/DDBJ databases">
        <title>Genome assemblies of Stephania.</title>
        <authorList>
            <person name="Yang L."/>
        </authorList>
    </citation>
    <scope>NUCLEOTIDE SEQUENCE [LARGE SCALE GENOMIC DNA]</scope>
    <source>
        <strain evidence="4">YNDBR</strain>
        <tissue evidence="4">Leaf</tissue>
    </source>
</reference>
<feature type="repeat" description="PPR" evidence="2">
    <location>
        <begin position="320"/>
        <end position="350"/>
    </location>
</feature>
<dbReference type="InterPro" id="IPR046960">
    <property type="entry name" value="PPR_At4g14850-like_plant"/>
</dbReference>
<accession>A0AAP0L4V9</accession>
<dbReference type="InterPro" id="IPR032867">
    <property type="entry name" value="DYW_dom"/>
</dbReference>
<dbReference type="Pfam" id="PF13041">
    <property type="entry name" value="PPR_2"/>
    <property type="match status" value="3"/>
</dbReference>
<dbReference type="FunFam" id="1.25.40.10:FF:000242">
    <property type="entry name" value="Pentatricopeptide repeat-containing protein"/>
    <property type="match status" value="1"/>
</dbReference>
<keyword evidence="5" id="KW-1185">Reference proteome</keyword>
<name>A0AAP0L4V9_9MAGN</name>
<comment type="caution">
    <text evidence="4">The sequence shown here is derived from an EMBL/GenBank/DDBJ whole genome shotgun (WGS) entry which is preliminary data.</text>
</comment>
<dbReference type="Pfam" id="PF20431">
    <property type="entry name" value="E_motif"/>
    <property type="match status" value="1"/>
</dbReference>
<dbReference type="PANTHER" id="PTHR47926">
    <property type="entry name" value="PENTATRICOPEPTIDE REPEAT-CONTAINING PROTEIN"/>
    <property type="match status" value="1"/>
</dbReference>
<dbReference type="InterPro" id="IPR002885">
    <property type="entry name" value="PPR_rpt"/>
</dbReference>
<dbReference type="FunFam" id="1.25.40.10:FF:000343">
    <property type="entry name" value="Pentatricopeptide repeat-containing protein At3g58590"/>
    <property type="match status" value="1"/>
</dbReference>
<evidence type="ECO:0000259" key="3">
    <source>
        <dbReference type="Pfam" id="PF14432"/>
    </source>
</evidence>
<keyword evidence="1" id="KW-0677">Repeat</keyword>
<dbReference type="GO" id="GO:0003723">
    <property type="term" value="F:RNA binding"/>
    <property type="evidence" value="ECO:0007669"/>
    <property type="project" value="InterPro"/>
</dbReference>
<dbReference type="Gene3D" id="1.25.40.10">
    <property type="entry name" value="Tetratricopeptide repeat domain"/>
    <property type="match status" value="4"/>
</dbReference>
<protein>
    <recommendedName>
        <fullName evidence="3">DYW domain-containing protein</fullName>
    </recommendedName>
</protein>
<dbReference type="AlphaFoldDB" id="A0AAP0L4V9"/>
<gene>
    <name evidence="4" type="ORF">Syun_005243</name>
</gene>
<dbReference type="Pfam" id="PF14432">
    <property type="entry name" value="DYW_deaminase"/>
    <property type="match status" value="1"/>
</dbReference>
<dbReference type="NCBIfam" id="TIGR00756">
    <property type="entry name" value="PPR"/>
    <property type="match status" value="3"/>
</dbReference>
<feature type="domain" description="DYW" evidence="3">
    <location>
        <begin position="615"/>
        <end position="707"/>
    </location>
</feature>
<organism evidence="4 5">
    <name type="scientific">Stephania yunnanensis</name>
    <dbReference type="NCBI Taxonomy" id="152371"/>
    <lineage>
        <taxon>Eukaryota</taxon>
        <taxon>Viridiplantae</taxon>
        <taxon>Streptophyta</taxon>
        <taxon>Embryophyta</taxon>
        <taxon>Tracheophyta</taxon>
        <taxon>Spermatophyta</taxon>
        <taxon>Magnoliopsida</taxon>
        <taxon>Ranunculales</taxon>
        <taxon>Menispermaceae</taxon>
        <taxon>Menispermoideae</taxon>
        <taxon>Cissampelideae</taxon>
        <taxon>Stephania</taxon>
    </lineage>
</organism>
<dbReference type="GO" id="GO:0008270">
    <property type="term" value="F:zinc ion binding"/>
    <property type="evidence" value="ECO:0007669"/>
    <property type="project" value="InterPro"/>
</dbReference>
<dbReference type="GO" id="GO:0009451">
    <property type="term" value="P:RNA modification"/>
    <property type="evidence" value="ECO:0007669"/>
    <property type="project" value="InterPro"/>
</dbReference>
<evidence type="ECO:0000313" key="5">
    <source>
        <dbReference type="Proteomes" id="UP001420932"/>
    </source>
</evidence>
<evidence type="ECO:0000256" key="2">
    <source>
        <dbReference type="PROSITE-ProRule" id="PRU00708"/>
    </source>
</evidence>
<dbReference type="PANTHER" id="PTHR47926:SF342">
    <property type="entry name" value="TETRATRICOPEPTIDE-LIKE HELICAL DOMAIN-CONTAINING PROTEIN-RELATED"/>
    <property type="match status" value="1"/>
</dbReference>